<accession>A0A1S8WW19</accession>
<keyword evidence="2" id="KW-1185">Reference proteome</keyword>
<protein>
    <submittedName>
        <fullName evidence="1">Uncharacterized protein</fullName>
    </submittedName>
</protein>
<sequence>MLTGLYQKRFCRELMERQFDGYKVTSCDSIKTREGLLQKIQVSTYQVRLSVPVERQIVLDLISQLNNGLAKCRYNAYAVRQQAQQSYLFN</sequence>
<dbReference type="Proteomes" id="UP000243686">
    <property type="component" value="Unassembled WGS sequence"/>
</dbReference>
<gene>
    <name evidence="1" type="ORF">X801_05524</name>
</gene>
<proteinExistence type="predicted"/>
<evidence type="ECO:0000313" key="2">
    <source>
        <dbReference type="Proteomes" id="UP000243686"/>
    </source>
</evidence>
<name>A0A1S8WW19_OPIVI</name>
<organism evidence="1 2">
    <name type="scientific">Opisthorchis viverrini</name>
    <name type="common">Southeast Asian liver fluke</name>
    <dbReference type="NCBI Taxonomy" id="6198"/>
    <lineage>
        <taxon>Eukaryota</taxon>
        <taxon>Metazoa</taxon>
        <taxon>Spiralia</taxon>
        <taxon>Lophotrochozoa</taxon>
        <taxon>Platyhelminthes</taxon>
        <taxon>Trematoda</taxon>
        <taxon>Digenea</taxon>
        <taxon>Opisthorchiida</taxon>
        <taxon>Opisthorchiata</taxon>
        <taxon>Opisthorchiidae</taxon>
        <taxon>Opisthorchis</taxon>
    </lineage>
</organism>
<dbReference type="AlphaFoldDB" id="A0A1S8WW19"/>
<reference evidence="1 2" key="1">
    <citation type="submission" date="2015-03" db="EMBL/GenBank/DDBJ databases">
        <title>Draft genome of the nematode, Opisthorchis viverrini.</title>
        <authorList>
            <person name="Mitreva M."/>
        </authorList>
    </citation>
    <scope>NUCLEOTIDE SEQUENCE [LARGE SCALE GENOMIC DNA]</scope>
    <source>
        <strain evidence="1">Khon Kaen</strain>
    </source>
</reference>
<dbReference type="EMBL" id="KV894007">
    <property type="protein sequence ID" value="OON18616.1"/>
    <property type="molecule type" value="Genomic_DNA"/>
</dbReference>
<evidence type="ECO:0000313" key="1">
    <source>
        <dbReference type="EMBL" id="OON18616.1"/>
    </source>
</evidence>